<dbReference type="EMBL" id="BJZO01000004">
    <property type="protein sequence ID" value="GEO80137.1"/>
    <property type="molecule type" value="Genomic_DNA"/>
</dbReference>
<gene>
    <name evidence="2" type="ORF">ROR02_02680</name>
</gene>
<evidence type="ECO:0000313" key="3">
    <source>
        <dbReference type="Proteomes" id="UP000321567"/>
    </source>
</evidence>
<accession>A0A512H3X0</accession>
<dbReference type="AlphaFoldDB" id="A0A512H3X0"/>
<keyword evidence="3" id="KW-1185">Reference proteome</keyword>
<proteinExistence type="predicted"/>
<dbReference type="PANTHER" id="PTHR43685">
    <property type="entry name" value="GLYCOSYLTRANSFERASE"/>
    <property type="match status" value="1"/>
</dbReference>
<evidence type="ECO:0000313" key="2">
    <source>
        <dbReference type="EMBL" id="GEO80137.1"/>
    </source>
</evidence>
<name>A0A512H3X0_9PROT</name>
<reference evidence="2 3" key="1">
    <citation type="submission" date="2019-07" db="EMBL/GenBank/DDBJ databases">
        <title>Whole genome shotgun sequence of Rhodospirillum oryzae NBRC 107573.</title>
        <authorList>
            <person name="Hosoyama A."/>
            <person name="Uohara A."/>
            <person name="Ohji S."/>
            <person name="Ichikawa N."/>
        </authorList>
    </citation>
    <scope>NUCLEOTIDE SEQUENCE [LARGE SCALE GENOMIC DNA]</scope>
    <source>
        <strain evidence="2 3">NBRC 107573</strain>
    </source>
</reference>
<dbReference type="PANTHER" id="PTHR43685:SF2">
    <property type="entry name" value="GLYCOSYLTRANSFERASE 2-LIKE DOMAIN-CONTAINING PROTEIN"/>
    <property type="match status" value="1"/>
</dbReference>
<dbReference type="InterPro" id="IPR001173">
    <property type="entry name" value="Glyco_trans_2-like"/>
</dbReference>
<sequence>MSESGEGLSAVCDGPRVDVIIAAWNRADTIERAIRSALDQEGLGRVVVVDDASIDDTLARIEALARADARVVAVGLPVNRGPAAARNAALALACAPFVTILDADDYLLPGRLVGLMAWASDQDFVADDLVRVEDHSLGPATTPSVSDQAAFAPWSLDFETFVRGNIARRGRPRRELGFFKPLIRLEFLRQHALAYDEGLRLGEDFDLYARALRAGARFRVVPALGYVSVTRVGSLSGRHGRTDLQRLLERTLALDGPGLSRRERIALAALGRSLDARIQWLLLIDAVKAREWGGMVRPFRRSFTVTGFLLANLGDQVVRRSFSCLRGFWETRR</sequence>
<feature type="domain" description="Glycosyltransferase 2-like" evidence="1">
    <location>
        <begin position="19"/>
        <end position="132"/>
    </location>
</feature>
<organism evidence="2 3">
    <name type="scientific">Pararhodospirillum oryzae</name>
    <dbReference type="NCBI Taxonomy" id="478448"/>
    <lineage>
        <taxon>Bacteria</taxon>
        <taxon>Pseudomonadati</taxon>
        <taxon>Pseudomonadota</taxon>
        <taxon>Alphaproteobacteria</taxon>
        <taxon>Rhodospirillales</taxon>
        <taxon>Rhodospirillaceae</taxon>
        <taxon>Pararhodospirillum</taxon>
    </lineage>
</organism>
<dbReference type="Pfam" id="PF00535">
    <property type="entry name" value="Glycos_transf_2"/>
    <property type="match status" value="1"/>
</dbReference>
<protein>
    <recommendedName>
        <fullName evidence="1">Glycosyltransferase 2-like domain-containing protein</fullName>
    </recommendedName>
</protein>
<evidence type="ECO:0000259" key="1">
    <source>
        <dbReference type="Pfam" id="PF00535"/>
    </source>
</evidence>
<comment type="caution">
    <text evidence="2">The sequence shown here is derived from an EMBL/GenBank/DDBJ whole genome shotgun (WGS) entry which is preliminary data.</text>
</comment>
<dbReference type="OrthoDB" id="6383742at2"/>
<dbReference type="InterPro" id="IPR029044">
    <property type="entry name" value="Nucleotide-diphossugar_trans"/>
</dbReference>
<dbReference type="Proteomes" id="UP000321567">
    <property type="component" value="Unassembled WGS sequence"/>
</dbReference>
<dbReference type="InterPro" id="IPR050834">
    <property type="entry name" value="Glycosyltransf_2"/>
</dbReference>
<dbReference type="Gene3D" id="3.90.550.10">
    <property type="entry name" value="Spore Coat Polysaccharide Biosynthesis Protein SpsA, Chain A"/>
    <property type="match status" value="1"/>
</dbReference>
<dbReference type="RefSeq" id="WP_147162205.1">
    <property type="nucleotide sequence ID" value="NZ_BJZO01000004.1"/>
</dbReference>
<dbReference type="CDD" id="cd00761">
    <property type="entry name" value="Glyco_tranf_GTA_type"/>
    <property type="match status" value="1"/>
</dbReference>
<dbReference type="SUPFAM" id="SSF53448">
    <property type="entry name" value="Nucleotide-diphospho-sugar transferases"/>
    <property type="match status" value="1"/>
</dbReference>